<dbReference type="InterPro" id="IPR014721">
    <property type="entry name" value="Ribsml_uS5_D2-typ_fold_subgr"/>
</dbReference>
<dbReference type="GO" id="GO:0007005">
    <property type="term" value="P:mitochondrion organization"/>
    <property type="evidence" value="ECO:0007669"/>
    <property type="project" value="TreeGrafter"/>
</dbReference>
<dbReference type="PANTHER" id="PTHR43718:SF2">
    <property type="entry name" value="LON PROTEASE HOMOLOG, MITOCHONDRIAL"/>
    <property type="match status" value="1"/>
</dbReference>
<dbReference type="PROSITE" id="PS01046">
    <property type="entry name" value="LON_SER"/>
    <property type="match status" value="1"/>
</dbReference>
<dbReference type="SUPFAM" id="SSF54211">
    <property type="entry name" value="Ribosomal protein S5 domain 2-like"/>
    <property type="match status" value="1"/>
</dbReference>
<dbReference type="GO" id="GO:0004252">
    <property type="term" value="F:serine-type endopeptidase activity"/>
    <property type="evidence" value="ECO:0007669"/>
    <property type="project" value="UniProtKB-UniRule"/>
</dbReference>
<evidence type="ECO:0000256" key="3">
    <source>
        <dbReference type="PROSITE-ProRule" id="PRU01122"/>
    </source>
</evidence>
<dbReference type="GO" id="GO:0006515">
    <property type="term" value="P:protein quality control for misfolded or incompletely synthesized proteins"/>
    <property type="evidence" value="ECO:0007669"/>
    <property type="project" value="TreeGrafter"/>
</dbReference>
<dbReference type="PROSITE" id="PS51786">
    <property type="entry name" value="LON_PROTEOLYTIC"/>
    <property type="match status" value="1"/>
</dbReference>
<sequence>MYDTTPPGVVMGLAWTAMGGSALYVESVVESTVSKDSKPGFARTGQLGDVMKESSTIAHTYAKSYIHKKYPENNFFERSAVHLHVPEGATPKDGPSAGVTMASSLISLALQKPIRPNTAMTGELTLTGKVLKVGGIKEKVIAAKRSGVNRVILPEGNKSDWEELAEYVRDGVEARFVGWFDEVFGNVFEE</sequence>
<dbReference type="InterPro" id="IPR020568">
    <property type="entry name" value="Ribosomal_Su5_D2-typ_SF"/>
</dbReference>
<dbReference type="PANTHER" id="PTHR43718">
    <property type="entry name" value="LON PROTEASE"/>
    <property type="match status" value="1"/>
</dbReference>
<proteinExistence type="inferred from homology"/>
<dbReference type="Pfam" id="PF05362">
    <property type="entry name" value="Lon_C"/>
    <property type="match status" value="1"/>
</dbReference>
<keyword evidence="1 3" id="KW-0378">Hydrolase</keyword>
<dbReference type="FunFam" id="3.30.230.10:FF:000015">
    <property type="entry name" value="Lon protease homolog, mitochondrial"/>
    <property type="match status" value="1"/>
</dbReference>
<reference evidence="5" key="1">
    <citation type="submission" date="2020-05" db="EMBL/GenBank/DDBJ databases">
        <title>Phylogenomic resolution of chytrid fungi.</title>
        <authorList>
            <person name="Stajich J.E."/>
            <person name="Amses K."/>
            <person name="Simmons R."/>
            <person name="Seto K."/>
            <person name="Myers J."/>
            <person name="Bonds A."/>
            <person name="Quandt C.A."/>
            <person name="Barry K."/>
            <person name="Liu P."/>
            <person name="Grigoriev I."/>
            <person name="Longcore J.E."/>
            <person name="James T.Y."/>
        </authorList>
    </citation>
    <scope>NUCLEOTIDE SEQUENCE</scope>
    <source>
        <strain evidence="5">JEL0318</strain>
    </source>
</reference>
<dbReference type="GO" id="GO:0004176">
    <property type="term" value="F:ATP-dependent peptidase activity"/>
    <property type="evidence" value="ECO:0007669"/>
    <property type="project" value="UniProtKB-UniRule"/>
</dbReference>
<protein>
    <submittedName>
        <fullName evidence="5">ATP-dependent Lon protease pim1</fullName>
    </submittedName>
</protein>
<dbReference type="PRINTS" id="PR00830">
    <property type="entry name" value="ENDOLAPTASE"/>
</dbReference>
<feature type="active site" evidence="3">
    <location>
        <position position="96"/>
    </location>
</feature>
<evidence type="ECO:0000256" key="2">
    <source>
        <dbReference type="ARBA" id="ARBA00022825"/>
    </source>
</evidence>
<comment type="similarity">
    <text evidence="3">Belongs to the peptidase S16 family.</text>
</comment>
<dbReference type="InterPro" id="IPR008268">
    <property type="entry name" value="Peptidase_S16_AS"/>
</dbReference>
<evidence type="ECO:0000259" key="4">
    <source>
        <dbReference type="PROSITE" id="PS51786"/>
    </source>
</evidence>
<feature type="active site" evidence="3">
    <location>
        <position position="139"/>
    </location>
</feature>
<dbReference type="InterPro" id="IPR008269">
    <property type="entry name" value="Lon_proteolytic"/>
</dbReference>
<evidence type="ECO:0000256" key="1">
    <source>
        <dbReference type="ARBA" id="ARBA00022801"/>
    </source>
</evidence>
<comment type="caution">
    <text evidence="5">The sequence shown here is derived from an EMBL/GenBank/DDBJ whole genome shotgun (WGS) entry which is preliminary data.</text>
</comment>
<feature type="domain" description="Lon proteolytic" evidence="4">
    <location>
        <begin position="4"/>
        <end position="190"/>
    </location>
</feature>
<keyword evidence="2 3" id="KW-0720">Serine protease</keyword>
<dbReference type="GO" id="GO:0003697">
    <property type="term" value="F:single-stranded DNA binding"/>
    <property type="evidence" value="ECO:0007669"/>
    <property type="project" value="TreeGrafter"/>
</dbReference>
<name>A0AAD5SA13_9FUNG</name>
<dbReference type="InterPro" id="IPR027065">
    <property type="entry name" value="Lon_Prtase"/>
</dbReference>
<dbReference type="GO" id="GO:0005524">
    <property type="term" value="F:ATP binding"/>
    <property type="evidence" value="ECO:0007669"/>
    <property type="project" value="InterPro"/>
</dbReference>
<evidence type="ECO:0000313" key="6">
    <source>
        <dbReference type="Proteomes" id="UP001212841"/>
    </source>
</evidence>
<dbReference type="EMBL" id="JADGJD010000871">
    <property type="protein sequence ID" value="KAJ3047958.1"/>
    <property type="molecule type" value="Genomic_DNA"/>
</dbReference>
<evidence type="ECO:0000313" key="5">
    <source>
        <dbReference type="EMBL" id="KAJ3047958.1"/>
    </source>
</evidence>
<keyword evidence="6" id="KW-1185">Reference proteome</keyword>
<gene>
    <name evidence="5" type="primary">PIM1_2</name>
    <name evidence="5" type="ORF">HK097_011020</name>
</gene>
<dbReference type="GO" id="GO:0005759">
    <property type="term" value="C:mitochondrial matrix"/>
    <property type="evidence" value="ECO:0007669"/>
    <property type="project" value="TreeGrafter"/>
</dbReference>
<dbReference type="Proteomes" id="UP001212841">
    <property type="component" value="Unassembled WGS sequence"/>
</dbReference>
<accession>A0AAD5SA13</accession>
<keyword evidence="3 5" id="KW-0645">Protease</keyword>
<organism evidence="5 6">
    <name type="scientific">Rhizophlyctis rosea</name>
    <dbReference type="NCBI Taxonomy" id="64517"/>
    <lineage>
        <taxon>Eukaryota</taxon>
        <taxon>Fungi</taxon>
        <taxon>Fungi incertae sedis</taxon>
        <taxon>Chytridiomycota</taxon>
        <taxon>Chytridiomycota incertae sedis</taxon>
        <taxon>Chytridiomycetes</taxon>
        <taxon>Rhizophlyctidales</taxon>
        <taxon>Rhizophlyctidaceae</taxon>
        <taxon>Rhizophlyctis</taxon>
    </lineage>
</organism>
<dbReference type="GO" id="GO:0051131">
    <property type="term" value="P:chaperone-mediated protein complex assembly"/>
    <property type="evidence" value="ECO:0007669"/>
    <property type="project" value="TreeGrafter"/>
</dbReference>
<dbReference type="AlphaFoldDB" id="A0AAD5SA13"/>
<dbReference type="Gene3D" id="3.30.230.10">
    <property type="match status" value="1"/>
</dbReference>